<comment type="caution">
    <text evidence="2">The sequence shown here is derived from an EMBL/GenBank/DDBJ whole genome shotgun (WGS) entry which is preliminary data.</text>
</comment>
<accession>A0A8H7NN62</accession>
<evidence type="ECO:0000256" key="1">
    <source>
        <dbReference type="SAM" id="MobiDB-lite"/>
    </source>
</evidence>
<evidence type="ECO:0000313" key="3">
    <source>
        <dbReference type="Proteomes" id="UP000616885"/>
    </source>
</evidence>
<dbReference type="AlphaFoldDB" id="A0A8H7NN62"/>
<organism evidence="2 3">
    <name type="scientific">Bionectria ochroleuca</name>
    <name type="common">Gliocladium roseum</name>
    <dbReference type="NCBI Taxonomy" id="29856"/>
    <lineage>
        <taxon>Eukaryota</taxon>
        <taxon>Fungi</taxon>
        <taxon>Dikarya</taxon>
        <taxon>Ascomycota</taxon>
        <taxon>Pezizomycotina</taxon>
        <taxon>Sordariomycetes</taxon>
        <taxon>Hypocreomycetidae</taxon>
        <taxon>Hypocreales</taxon>
        <taxon>Bionectriaceae</taxon>
        <taxon>Clonostachys</taxon>
    </lineage>
</organism>
<dbReference type="EMBL" id="JADCTT010000001">
    <property type="protein sequence ID" value="KAF9758851.1"/>
    <property type="molecule type" value="Genomic_DNA"/>
</dbReference>
<protein>
    <submittedName>
        <fullName evidence="2">Uncharacterized protein</fullName>
    </submittedName>
</protein>
<evidence type="ECO:0000313" key="2">
    <source>
        <dbReference type="EMBL" id="KAF9758851.1"/>
    </source>
</evidence>
<reference evidence="2" key="1">
    <citation type="submission" date="2020-10" db="EMBL/GenBank/DDBJ databases">
        <title>High-Quality Genome Resource of Clonostachys rosea strain S41 by Oxford Nanopore Long-Read Sequencing.</title>
        <authorList>
            <person name="Wang H."/>
        </authorList>
    </citation>
    <scope>NUCLEOTIDE SEQUENCE</scope>
    <source>
        <strain evidence="2">S41</strain>
    </source>
</reference>
<feature type="region of interest" description="Disordered" evidence="1">
    <location>
        <begin position="1"/>
        <end position="37"/>
    </location>
</feature>
<gene>
    <name evidence="2" type="ORF">IM811_000545</name>
</gene>
<name>A0A8H7NN62_BIOOC</name>
<proteinExistence type="predicted"/>
<sequence>MAFAIGTAKPDEKKKASARSMAGSPAGAMSTAPTSRIEVAPPNKLSDWIGPSPCVGEVPDSVQNPRFAIRNPLKRSEISRCSRGLAAAPPVFAELLLGRVMSLAKSELSRTAARSKVNDWQALESLNRVTRPSSWGS</sequence>
<dbReference type="Proteomes" id="UP000616885">
    <property type="component" value="Unassembled WGS sequence"/>
</dbReference>